<dbReference type="RefSeq" id="WP_210655379.1">
    <property type="nucleotide sequence ID" value="NZ_JAGKSP010000001.1"/>
</dbReference>
<dbReference type="InterPro" id="IPR029062">
    <property type="entry name" value="Class_I_gatase-like"/>
</dbReference>
<feature type="domain" description="Beta-galactosidase trimerisation" evidence="1">
    <location>
        <begin position="372"/>
        <end position="430"/>
    </location>
</feature>
<dbReference type="SUPFAM" id="SSF52317">
    <property type="entry name" value="Class I glutamine amidotransferase-like"/>
    <property type="match status" value="1"/>
</dbReference>
<dbReference type="SUPFAM" id="SSF51445">
    <property type="entry name" value="(Trans)glycosidases"/>
    <property type="match status" value="1"/>
</dbReference>
<name>A0ABS5C6Y1_9BACL</name>
<organism evidence="2 4">
    <name type="scientific">Paenibacillus lignilyticus</name>
    <dbReference type="NCBI Taxonomy" id="1172615"/>
    <lineage>
        <taxon>Bacteria</taxon>
        <taxon>Bacillati</taxon>
        <taxon>Bacillota</taxon>
        <taxon>Bacilli</taxon>
        <taxon>Bacillales</taxon>
        <taxon>Paenibacillaceae</taxon>
        <taxon>Paenibacillus</taxon>
    </lineage>
</organism>
<gene>
    <name evidence="2" type="ORF">I8J30_03455</name>
    <name evidence="3" type="ORF">I8J30_12740</name>
</gene>
<comment type="caution">
    <text evidence="2">The sequence shown here is derived from an EMBL/GenBank/DDBJ whole genome shotgun (WGS) entry which is preliminary data.</text>
</comment>
<dbReference type="Pfam" id="PF08532">
    <property type="entry name" value="Glyco_hydro_42M"/>
    <property type="match status" value="1"/>
</dbReference>
<dbReference type="EMBL" id="JAGKSP010000001">
    <property type="protein sequence ID" value="MBP3961754.1"/>
    <property type="molecule type" value="Genomic_DNA"/>
</dbReference>
<evidence type="ECO:0000313" key="3">
    <source>
        <dbReference type="EMBL" id="MBP3963575.1"/>
    </source>
</evidence>
<dbReference type="CDD" id="cd03143">
    <property type="entry name" value="A4_beta-galactosidase_middle_domain"/>
    <property type="match status" value="1"/>
</dbReference>
<evidence type="ECO:0000313" key="4">
    <source>
        <dbReference type="Proteomes" id="UP000673394"/>
    </source>
</evidence>
<dbReference type="InterPro" id="IPR013738">
    <property type="entry name" value="Beta_galactosidase_Trimer"/>
</dbReference>
<dbReference type="Proteomes" id="UP000673394">
    <property type="component" value="Unassembled WGS sequence"/>
</dbReference>
<dbReference type="InterPro" id="IPR017853">
    <property type="entry name" value="GH"/>
</dbReference>
<accession>A0ABS5C6Y1</accession>
<dbReference type="Pfam" id="PF14871">
    <property type="entry name" value="GHL6"/>
    <property type="match status" value="1"/>
</dbReference>
<keyword evidence="4" id="KW-1185">Reference proteome</keyword>
<evidence type="ECO:0000313" key="2">
    <source>
        <dbReference type="EMBL" id="MBP3961754.1"/>
    </source>
</evidence>
<proteinExistence type="predicted"/>
<protein>
    <submittedName>
        <fullName evidence="2">Beta-galactosidase trimerization domain-containing protein</fullName>
    </submittedName>
</protein>
<dbReference type="Gene3D" id="3.40.50.880">
    <property type="match status" value="1"/>
</dbReference>
<reference evidence="2 4" key="1">
    <citation type="submission" date="2021-04" db="EMBL/GenBank/DDBJ databases">
        <title>Paenibacillus sp. DLE-14 whole genome sequence.</title>
        <authorList>
            <person name="Ham Y.J."/>
        </authorList>
    </citation>
    <scope>NUCLEOTIDE SEQUENCE [LARGE SCALE GENOMIC DNA]</scope>
    <source>
        <strain evidence="2 4">DLE-14</strain>
    </source>
</reference>
<dbReference type="InterPro" id="IPR028212">
    <property type="entry name" value="GHL6"/>
</dbReference>
<dbReference type="EMBL" id="JAGKSP010000004">
    <property type="protein sequence ID" value="MBP3963575.1"/>
    <property type="molecule type" value="Genomic_DNA"/>
</dbReference>
<evidence type="ECO:0000259" key="1">
    <source>
        <dbReference type="Pfam" id="PF08532"/>
    </source>
</evidence>
<sequence>MRFRQVHLDFHTSEAIPGIGSQFSKEQFQEMLRKGHVDSITVFSKCHHGWAYHPSEANERHPGLGFDLLGAMIEAAHEIGVKTPVYISAGLDEKMARRHPEWLFRDQEERTSWVKNFMQPGYHEFCMNTPYLEMLLKQIEEVVRGYDADGIFLDIVGVRQCYCHYCVADLRREGKDPRNAEDVLALGERTYAHYGKAVKELIHGLKPGMPIFQNGGHIRRGRRDLAELNTHLELESLPTGGWGYDHFPLSARYSQTLGMPYLGMTGKFHTSWGEFGGYKHPNALRYETALSIANGARCSIGDQLHPDGVMDEATYELIGRAYREVEQKEAWCTDTVNVADVALLSLEAVGVHKTSGQVDFTGHSDAGAVRMLLEGKILFDVIDMDADFSGYKVIILPDEVLLGNRLTASLRRYLNDGGKVLATGRSGLKEDGSGFGLSFGARWLGENGFQPDYFRPAFEVQDLGRAAFIFYGKGQRVELEDGAGGAVLGRREDPYFNRDVFAFCSHQHTPSSRRDGGPGMVEGPDGIYIAWNVFEDYGTKGSLILRETVIYALNKLLGGNKTIDTSLPAQGIVTLQRQPAESRYINHLLYATPVKRGNGIEIIEDILPVYATKVSLQLQEEVKNVYLAPQQAALSFVQEDGKLTYTVDRIECHQMVVIDVAK</sequence>
<dbReference type="Gene3D" id="3.20.20.80">
    <property type="entry name" value="Glycosidases"/>
    <property type="match status" value="1"/>
</dbReference>